<organism evidence="1 2">
    <name type="scientific">Acerihabitans arboris</name>
    <dbReference type="NCBI Taxonomy" id="2691583"/>
    <lineage>
        <taxon>Bacteria</taxon>
        <taxon>Pseudomonadati</taxon>
        <taxon>Pseudomonadota</taxon>
        <taxon>Gammaproteobacteria</taxon>
        <taxon>Enterobacterales</taxon>
        <taxon>Pectobacteriaceae</taxon>
        <taxon>Acerihabitans</taxon>
    </lineage>
</organism>
<accession>A0A845SFN0</accession>
<reference evidence="1 2" key="1">
    <citation type="submission" date="2019-12" db="EMBL/GenBank/DDBJ databases">
        <authorList>
            <person name="Lee S.D."/>
        </authorList>
    </citation>
    <scope>NUCLEOTIDE SEQUENCE [LARGE SCALE GENOMIC DNA]</scope>
    <source>
        <strain evidence="1 2">SAP-6</strain>
    </source>
</reference>
<gene>
    <name evidence="1" type="ORF">GRH90_03800</name>
</gene>
<comment type="caution">
    <text evidence="1">The sequence shown here is derived from an EMBL/GenBank/DDBJ whole genome shotgun (WGS) entry which is preliminary data.</text>
</comment>
<name>A0A845SFN0_9GAMM</name>
<dbReference type="RefSeq" id="WP_162364556.1">
    <property type="nucleotide sequence ID" value="NZ_WUBS01000002.1"/>
</dbReference>
<keyword evidence="2" id="KW-1185">Reference proteome</keyword>
<reference evidence="1 2" key="2">
    <citation type="submission" date="2020-02" db="EMBL/GenBank/DDBJ databases">
        <title>The new genus of Enterobacteriales.</title>
        <authorList>
            <person name="Kim I.S."/>
        </authorList>
    </citation>
    <scope>NUCLEOTIDE SEQUENCE [LARGE SCALE GENOMIC DNA]</scope>
    <source>
        <strain evidence="1 2">SAP-6</strain>
    </source>
</reference>
<sequence>MNLSKKRAGWLMALAAVLAGAFISKFVGFESGKIVYPKRSSLSQSLLQTASEMNSTLPMMVDEQTRLDNTLALDETFVYNYTLIHYNSGQITGKDINDFLFANILNKYCTAKSSLAKMGVASNYNYYGNDAKLIGVVKVTPGQCLHK</sequence>
<proteinExistence type="predicted"/>
<evidence type="ECO:0000313" key="2">
    <source>
        <dbReference type="Proteomes" id="UP000461443"/>
    </source>
</evidence>
<evidence type="ECO:0000313" key="1">
    <source>
        <dbReference type="EMBL" id="NDL61886.1"/>
    </source>
</evidence>
<dbReference type="Proteomes" id="UP000461443">
    <property type="component" value="Unassembled WGS sequence"/>
</dbReference>
<protein>
    <submittedName>
        <fullName evidence="1">Uncharacterized protein</fullName>
    </submittedName>
</protein>
<dbReference type="AlphaFoldDB" id="A0A845SFN0"/>
<dbReference type="EMBL" id="WUBS01000002">
    <property type="protein sequence ID" value="NDL61886.1"/>
    <property type="molecule type" value="Genomic_DNA"/>
</dbReference>